<feature type="domain" description="RING-type" evidence="5">
    <location>
        <begin position="1"/>
        <end position="42"/>
    </location>
</feature>
<dbReference type="PANTHER" id="PTHR45931:SF3">
    <property type="entry name" value="RING ZINC FINGER-CONTAINING PROTEIN"/>
    <property type="match status" value="1"/>
</dbReference>
<evidence type="ECO:0000256" key="3">
    <source>
        <dbReference type="ARBA" id="ARBA00022833"/>
    </source>
</evidence>
<dbReference type="AlphaFoldDB" id="A0A836CC19"/>
<dbReference type="OrthoDB" id="9984778at2759"/>
<evidence type="ECO:0000256" key="1">
    <source>
        <dbReference type="ARBA" id="ARBA00022723"/>
    </source>
</evidence>
<evidence type="ECO:0000313" key="6">
    <source>
        <dbReference type="EMBL" id="KAG5180204.1"/>
    </source>
</evidence>
<dbReference type="SMART" id="SM00184">
    <property type="entry name" value="RING"/>
    <property type="match status" value="1"/>
</dbReference>
<organism evidence="6 7">
    <name type="scientific">Tribonema minus</name>
    <dbReference type="NCBI Taxonomy" id="303371"/>
    <lineage>
        <taxon>Eukaryota</taxon>
        <taxon>Sar</taxon>
        <taxon>Stramenopiles</taxon>
        <taxon>Ochrophyta</taxon>
        <taxon>PX clade</taxon>
        <taxon>Xanthophyceae</taxon>
        <taxon>Tribonematales</taxon>
        <taxon>Tribonemataceae</taxon>
        <taxon>Tribonema</taxon>
    </lineage>
</organism>
<dbReference type="GO" id="GO:0008270">
    <property type="term" value="F:zinc ion binding"/>
    <property type="evidence" value="ECO:0007669"/>
    <property type="project" value="UniProtKB-KW"/>
</dbReference>
<keyword evidence="3" id="KW-0862">Zinc</keyword>
<gene>
    <name evidence="6" type="ORF">JKP88DRAFT_187564</name>
</gene>
<proteinExistence type="predicted"/>
<evidence type="ECO:0000313" key="7">
    <source>
        <dbReference type="Proteomes" id="UP000664859"/>
    </source>
</evidence>
<dbReference type="GO" id="GO:0006511">
    <property type="term" value="P:ubiquitin-dependent protein catabolic process"/>
    <property type="evidence" value="ECO:0007669"/>
    <property type="project" value="TreeGrafter"/>
</dbReference>
<dbReference type="Pfam" id="PF13639">
    <property type="entry name" value="zf-RING_2"/>
    <property type="match status" value="1"/>
</dbReference>
<comment type="caution">
    <text evidence="6">The sequence shown here is derived from an EMBL/GenBank/DDBJ whole genome shotgun (WGS) entry which is preliminary data.</text>
</comment>
<dbReference type="GO" id="GO:0061630">
    <property type="term" value="F:ubiquitin protein ligase activity"/>
    <property type="evidence" value="ECO:0007669"/>
    <property type="project" value="TreeGrafter"/>
</dbReference>
<dbReference type="InterPro" id="IPR013083">
    <property type="entry name" value="Znf_RING/FYVE/PHD"/>
</dbReference>
<dbReference type="GO" id="GO:0005634">
    <property type="term" value="C:nucleus"/>
    <property type="evidence" value="ECO:0007669"/>
    <property type="project" value="TreeGrafter"/>
</dbReference>
<protein>
    <recommendedName>
        <fullName evidence="5">RING-type domain-containing protein</fullName>
    </recommendedName>
</protein>
<accession>A0A836CC19</accession>
<feature type="non-terminal residue" evidence="6">
    <location>
        <position position="1"/>
    </location>
</feature>
<dbReference type="PROSITE" id="PS50089">
    <property type="entry name" value="ZF_RING_2"/>
    <property type="match status" value="1"/>
</dbReference>
<dbReference type="InterPro" id="IPR051834">
    <property type="entry name" value="RING_finger_E3_ligase"/>
</dbReference>
<dbReference type="Gene3D" id="3.30.40.10">
    <property type="entry name" value="Zinc/RING finger domain, C3HC4 (zinc finger)"/>
    <property type="match status" value="1"/>
</dbReference>
<sequence length="67" mass="6526">CAICLAEYRGADALRCLPCGHAGHVACLDKWLAINASCPECRAGLTRAAVAAGGGGGAVADDGGALL</sequence>
<dbReference type="PANTHER" id="PTHR45931">
    <property type="entry name" value="SI:CH211-59O9.10"/>
    <property type="match status" value="1"/>
</dbReference>
<dbReference type="InterPro" id="IPR001841">
    <property type="entry name" value="Znf_RING"/>
</dbReference>
<keyword evidence="1" id="KW-0479">Metal-binding</keyword>
<name>A0A836CC19_9STRA</name>
<reference evidence="6" key="1">
    <citation type="submission" date="2021-02" db="EMBL/GenBank/DDBJ databases">
        <title>First Annotated Genome of the Yellow-green Alga Tribonema minus.</title>
        <authorList>
            <person name="Mahan K.M."/>
        </authorList>
    </citation>
    <scope>NUCLEOTIDE SEQUENCE</scope>
    <source>
        <strain evidence="6">UTEX B ZZ1240</strain>
    </source>
</reference>
<evidence type="ECO:0000256" key="2">
    <source>
        <dbReference type="ARBA" id="ARBA00022771"/>
    </source>
</evidence>
<dbReference type="SUPFAM" id="SSF57850">
    <property type="entry name" value="RING/U-box"/>
    <property type="match status" value="1"/>
</dbReference>
<dbReference type="Proteomes" id="UP000664859">
    <property type="component" value="Unassembled WGS sequence"/>
</dbReference>
<keyword evidence="7" id="KW-1185">Reference proteome</keyword>
<evidence type="ECO:0000256" key="4">
    <source>
        <dbReference type="PROSITE-ProRule" id="PRU00175"/>
    </source>
</evidence>
<dbReference type="EMBL" id="JAFCMP010000412">
    <property type="protein sequence ID" value="KAG5180204.1"/>
    <property type="molecule type" value="Genomic_DNA"/>
</dbReference>
<keyword evidence="2 4" id="KW-0863">Zinc-finger</keyword>
<evidence type="ECO:0000259" key="5">
    <source>
        <dbReference type="PROSITE" id="PS50089"/>
    </source>
</evidence>